<organism evidence="2 3">
    <name type="scientific">Paraburkholderia caballeronis</name>
    <dbReference type="NCBI Taxonomy" id="416943"/>
    <lineage>
        <taxon>Bacteria</taxon>
        <taxon>Pseudomonadati</taxon>
        <taxon>Pseudomonadota</taxon>
        <taxon>Betaproteobacteria</taxon>
        <taxon>Burkholderiales</taxon>
        <taxon>Burkholderiaceae</taxon>
        <taxon>Paraburkholderia</taxon>
    </lineage>
</organism>
<dbReference type="OrthoDB" id="8959033at2"/>
<gene>
    <name evidence="2" type="ORF">SAMN05192542_103538</name>
</gene>
<dbReference type="Proteomes" id="UP000199120">
    <property type="component" value="Unassembled WGS sequence"/>
</dbReference>
<protein>
    <recommendedName>
        <fullName evidence="4">DUF1571 domain-containing protein</fullName>
    </recommendedName>
</protein>
<evidence type="ECO:0000313" key="2">
    <source>
        <dbReference type="EMBL" id="SEK80518.1"/>
    </source>
</evidence>
<evidence type="ECO:0000313" key="3">
    <source>
        <dbReference type="Proteomes" id="UP000199120"/>
    </source>
</evidence>
<keyword evidence="3" id="KW-1185">Reference proteome</keyword>
<sequence>MASRTPTVSTVSLRTALHLCACAALFAAAPPPARAQHDARAGTELAAARFDYSTIPLPRFDAHVRPMTAAAPANTSPVGALPLDAQVAWLQRAAQHGDLERLDDAQLIALFSSLDPLAVPRYIAAGPNGYDSYEFTMRRRERIHGQWPARPDHMLVRVSHDPLRIYAKWLPDGAHAGQEVMYDATTRGDAVYGHLGGLLRAVSIWTSVDGFLARTQSRHRVTDLGTEYIARRFLAEGERFAQAGVAEPPRIGVETVDGVRVVTFTYTAPTGSTGFYADKETLGLDLRHPWFRVARSYDGDGRLFEDVVFEQVEPKTFDALTFDPKNPAYRF</sequence>
<keyword evidence="1" id="KW-0732">Signal</keyword>
<dbReference type="EMBL" id="FOAJ01000003">
    <property type="protein sequence ID" value="SEK80518.1"/>
    <property type="molecule type" value="Genomic_DNA"/>
</dbReference>
<dbReference type="InterPro" id="IPR011465">
    <property type="entry name" value="DUF1571"/>
</dbReference>
<dbReference type="RefSeq" id="WP_090544800.1">
    <property type="nucleotide sequence ID" value="NZ_FNSR01000001.1"/>
</dbReference>
<evidence type="ECO:0008006" key="4">
    <source>
        <dbReference type="Google" id="ProtNLM"/>
    </source>
</evidence>
<reference evidence="3" key="1">
    <citation type="submission" date="2016-10" db="EMBL/GenBank/DDBJ databases">
        <authorList>
            <person name="Varghese N."/>
            <person name="Submissions S."/>
        </authorList>
    </citation>
    <scope>NUCLEOTIDE SEQUENCE [LARGE SCALE GENOMIC DNA]</scope>
    <source>
        <strain evidence="3">LMG 26416</strain>
    </source>
</reference>
<evidence type="ECO:0000256" key="1">
    <source>
        <dbReference type="SAM" id="SignalP"/>
    </source>
</evidence>
<dbReference type="Pfam" id="PF07608">
    <property type="entry name" value="DUF1571"/>
    <property type="match status" value="1"/>
</dbReference>
<name>A0A1H7K120_9BURK</name>
<accession>A0A1H7K120</accession>
<feature type="chain" id="PRO_5030029012" description="DUF1571 domain-containing protein" evidence="1">
    <location>
        <begin position="36"/>
        <end position="331"/>
    </location>
</feature>
<feature type="signal peptide" evidence="1">
    <location>
        <begin position="1"/>
        <end position="35"/>
    </location>
</feature>
<proteinExistence type="predicted"/>
<dbReference type="AlphaFoldDB" id="A0A1H7K120"/>